<dbReference type="PANTHER" id="PTHR19134:SF534">
    <property type="entry name" value="LD27988P"/>
    <property type="match status" value="1"/>
</dbReference>
<dbReference type="PANTHER" id="PTHR19134">
    <property type="entry name" value="RECEPTOR-TYPE TYROSINE-PROTEIN PHOSPHATASE"/>
    <property type="match status" value="1"/>
</dbReference>
<dbReference type="Proteomes" id="UP000728032">
    <property type="component" value="Unassembled WGS sequence"/>
</dbReference>
<dbReference type="EMBL" id="CAJPVJ010000346">
    <property type="protein sequence ID" value="CAG2162144.1"/>
    <property type="molecule type" value="Genomic_DNA"/>
</dbReference>
<sequence length="343" mass="39397">MESERGIESYNNSNSSEPILEDPEEDFEGGMSVEEFIQHLKDMGKKGLQDEYNAIKFRGADGTFEVSRLRANQSKNRYTDVPCYDRTRVKLSLIDDDPNSDYINGNYVNGYKQRNAFISTQGPLPKTFNDFWRCVWENNCCVIVMTTKTMERRCTKCGQYWPLNEETSCDFGQFNVHNNGVEEHKDWIITSLVVNDTKTGITREISHLQFTSWPDYGVPLSAIAMLDFRDKVREYQSNATKSMGSLWNGHILGPPIVVHCSAGIGRTGTFITLDISIQRLETTGRIDIKRTVEKIRRERAYSIQVPDQYVFCYLALLEYALCKQLLRDVDLSGFNESESELEE</sequence>
<evidence type="ECO:0000313" key="4">
    <source>
        <dbReference type="EMBL" id="CAD7639047.1"/>
    </source>
</evidence>
<dbReference type="FunFam" id="3.90.190.10:FF:000026">
    <property type="entry name" value="tyrosine-protein phosphatase non-receptor type 9"/>
    <property type="match status" value="1"/>
</dbReference>
<gene>
    <name evidence="4" type="ORF">ONB1V03_LOCUS1743</name>
</gene>
<dbReference type="InterPro" id="IPR000242">
    <property type="entry name" value="PTP_cat"/>
</dbReference>
<dbReference type="OrthoDB" id="10051650at2759"/>
<dbReference type="InterPro" id="IPR029021">
    <property type="entry name" value="Prot-tyrosine_phosphatase-like"/>
</dbReference>
<dbReference type="PROSITE" id="PS50056">
    <property type="entry name" value="TYR_PHOSPHATASE_2"/>
    <property type="match status" value="1"/>
</dbReference>
<dbReference type="PROSITE" id="PS50055">
    <property type="entry name" value="TYR_PHOSPHATASE_PTP"/>
    <property type="match status" value="1"/>
</dbReference>
<dbReference type="InterPro" id="IPR003595">
    <property type="entry name" value="Tyr_Pase_cat"/>
</dbReference>
<feature type="region of interest" description="Disordered" evidence="1">
    <location>
        <begin position="1"/>
        <end position="28"/>
    </location>
</feature>
<organism evidence="4">
    <name type="scientific">Oppiella nova</name>
    <dbReference type="NCBI Taxonomy" id="334625"/>
    <lineage>
        <taxon>Eukaryota</taxon>
        <taxon>Metazoa</taxon>
        <taxon>Ecdysozoa</taxon>
        <taxon>Arthropoda</taxon>
        <taxon>Chelicerata</taxon>
        <taxon>Arachnida</taxon>
        <taxon>Acari</taxon>
        <taxon>Acariformes</taxon>
        <taxon>Sarcoptiformes</taxon>
        <taxon>Oribatida</taxon>
        <taxon>Brachypylina</taxon>
        <taxon>Oppioidea</taxon>
        <taxon>Oppiidae</taxon>
        <taxon>Oppiella</taxon>
    </lineage>
</organism>
<feature type="compositionally biased region" description="Acidic residues" evidence="1">
    <location>
        <begin position="19"/>
        <end position="28"/>
    </location>
</feature>
<feature type="domain" description="Tyrosine specific protein phosphatases" evidence="3">
    <location>
        <begin position="226"/>
        <end position="310"/>
    </location>
</feature>
<proteinExistence type="predicted"/>
<name>A0A7R9LCU6_9ACAR</name>
<feature type="domain" description="Tyrosine-protein phosphatase" evidence="2">
    <location>
        <begin position="48"/>
        <end position="319"/>
    </location>
</feature>
<evidence type="ECO:0000259" key="2">
    <source>
        <dbReference type="PROSITE" id="PS50055"/>
    </source>
</evidence>
<dbReference type="PRINTS" id="PR00700">
    <property type="entry name" value="PRTYPHPHTASE"/>
</dbReference>
<dbReference type="AlphaFoldDB" id="A0A7R9LCU6"/>
<dbReference type="Gene3D" id="3.90.190.10">
    <property type="entry name" value="Protein tyrosine phosphatase superfamily"/>
    <property type="match status" value="1"/>
</dbReference>
<evidence type="ECO:0000256" key="1">
    <source>
        <dbReference type="SAM" id="MobiDB-lite"/>
    </source>
</evidence>
<evidence type="ECO:0000313" key="5">
    <source>
        <dbReference type="Proteomes" id="UP000728032"/>
    </source>
</evidence>
<evidence type="ECO:0000259" key="3">
    <source>
        <dbReference type="PROSITE" id="PS50056"/>
    </source>
</evidence>
<accession>A0A7R9LCU6</accession>
<dbReference type="InterPro" id="IPR016130">
    <property type="entry name" value="Tyr_Pase_AS"/>
</dbReference>
<dbReference type="GO" id="GO:0048666">
    <property type="term" value="P:neuron development"/>
    <property type="evidence" value="ECO:0007669"/>
    <property type="project" value="UniProtKB-ARBA"/>
</dbReference>
<dbReference type="Pfam" id="PF00102">
    <property type="entry name" value="Y_phosphatase"/>
    <property type="match status" value="1"/>
</dbReference>
<reference evidence="4" key="1">
    <citation type="submission" date="2020-11" db="EMBL/GenBank/DDBJ databases">
        <authorList>
            <person name="Tran Van P."/>
        </authorList>
    </citation>
    <scope>NUCLEOTIDE SEQUENCE</scope>
</reference>
<dbReference type="SMART" id="SM00404">
    <property type="entry name" value="PTPc_motif"/>
    <property type="match status" value="1"/>
</dbReference>
<dbReference type="PROSITE" id="PS00383">
    <property type="entry name" value="TYR_PHOSPHATASE_1"/>
    <property type="match status" value="1"/>
</dbReference>
<dbReference type="GO" id="GO:0004725">
    <property type="term" value="F:protein tyrosine phosphatase activity"/>
    <property type="evidence" value="ECO:0007669"/>
    <property type="project" value="InterPro"/>
</dbReference>
<protein>
    <recommendedName>
        <fullName evidence="6">Protein tyrosine phosphatase</fullName>
    </recommendedName>
</protein>
<dbReference type="SMART" id="SM00194">
    <property type="entry name" value="PTPc"/>
    <property type="match status" value="1"/>
</dbReference>
<dbReference type="SUPFAM" id="SSF52799">
    <property type="entry name" value="(Phosphotyrosine protein) phosphatases II"/>
    <property type="match status" value="1"/>
</dbReference>
<dbReference type="InterPro" id="IPR050348">
    <property type="entry name" value="Protein-Tyr_Phosphatase"/>
</dbReference>
<keyword evidence="5" id="KW-1185">Reference proteome</keyword>
<evidence type="ECO:0008006" key="6">
    <source>
        <dbReference type="Google" id="ProtNLM"/>
    </source>
</evidence>
<dbReference type="EMBL" id="OC915171">
    <property type="protein sequence ID" value="CAD7639047.1"/>
    <property type="molecule type" value="Genomic_DNA"/>
</dbReference>
<dbReference type="InterPro" id="IPR000387">
    <property type="entry name" value="Tyr_Pase_dom"/>
</dbReference>